<dbReference type="Pfam" id="PF12705">
    <property type="entry name" value="PDDEXK_1"/>
    <property type="match status" value="1"/>
</dbReference>
<dbReference type="AlphaFoldDB" id="A0A2A9ED85"/>
<comment type="similarity">
    <text evidence="1">Belongs to the helicase family. UvrD subfamily.</text>
</comment>
<keyword evidence="3 15" id="KW-0547">Nucleotide-binding</keyword>
<keyword evidence="20" id="KW-1185">Reference proteome</keyword>
<dbReference type="InterPro" id="IPR011604">
    <property type="entry name" value="PDDEXK-like_dom_sf"/>
</dbReference>
<organism evidence="19 20">
    <name type="scientific">Flavimobilis soli</name>
    <dbReference type="NCBI Taxonomy" id="442709"/>
    <lineage>
        <taxon>Bacteria</taxon>
        <taxon>Bacillati</taxon>
        <taxon>Actinomycetota</taxon>
        <taxon>Actinomycetes</taxon>
        <taxon>Micrococcales</taxon>
        <taxon>Jonesiaceae</taxon>
        <taxon>Flavimobilis</taxon>
    </lineage>
</organism>
<dbReference type="Gene3D" id="3.90.320.10">
    <property type="match status" value="1"/>
</dbReference>
<dbReference type="InterPro" id="IPR000212">
    <property type="entry name" value="DNA_helicase_UvrD/REP"/>
</dbReference>
<evidence type="ECO:0000256" key="4">
    <source>
        <dbReference type="ARBA" id="ARBA00022763"/>
    </source>
</evidence>
<keyword evidence="2" id="KW-0540">Nuclease</keyword>
<evidence type="ECO:0000256" key="9">
    <source>
        <dbReference type="ARBA" id="ARBA00023125"/>
    </source>
</evidence>
<dbReference type="Gene3D" id="1.10.10.160">
    <property type="match status" value="1"/>
</dbReference>
<comment type="catalytic activity">
    <reaction evidence="14">
        <text>ATP + H2O = ADP + phosphate + H(+)</text>
        <dbReference type="Rhea" id="RHEA:13065"/>
        <dbReference type="ChEBI" id="CHEBI:15377"/>
        <dbReference type="ChEBI" id="CHEBI:15378"/>
        <dbReference type="ChEBI" id="CHEBI:30616"/>
        <dbReference type="ChEBI" id="CHEBI:43474"/>
        <dbReference type="ChEBI" id="CHEBI:456216"/>
        <dbReference type="EC" id="5.6.2.4"/>
    </reaction>
</comment>
<evidence type="ECO:0000256" key="16">
    <source>
        <dbReference type="SAM" id="MobiDB-lite"/>
    </source>
</evidence>
<feature type="domain" description="UvrD-like helicase ATP-binding" evidence="17">
    <location>
        <begin position="24"/>
        <end position="339"/>
    </location>
</feature>
<comment type="caution">
    <text evidence="19">The sequence shown here is derived from an EMBL/GenBank/DDBJ whole genome shotgun (WGS) entry which is preliminary data.</text>
</comment>
<evidence type="ECO:0000256" key="10">
    <source>
        <dbReference type="ARBA" id="ARBA00023204"/>
    </source>
</evidence>
<dbReference type="InterPro" id="IPR014016">
    <property type="entry name" value="UvrD-like_ATP-bd"/>
</dbReference>
<keyword evidence="10" id="KW-0234">DNA repair</keyword>
<feature type="compositionally biased region" description="Low complexity" evidence="16">
    <location>
        <begin position="364"/>
        <end position="379"/>
    </location>
</feature>
<dbReference type="PROSITE" id="PS51217">
    <property type="entry name" value="UVRD_HELICASE_CTER"/>
    <property type="match status" value="1"/>
</dbReference>
<keyword evidence="11" id="KW-0413">Isomerase</keyword>
<dbReference type="GO" id="GO:0000725">
    <property type="term" value="P:recombinational repair"/>
    <property type="evidence" value="ECO:0007669"/>
    <property type="project" value="TreeGrafter"/>
</dbReference>
<evidence type="ECO:0000256" key="7">
    <source>
        <dbReference type="ARBA" id="ARBA00022839"/>
    </source>
</evidence>
<dbReference type="Proteomes" id="UP000221394">
    <property type="component" value="Unassembled WGS sequence"/>
</dbReference>
<dbReference type="Pfam" id="PF00580">
    <property type="entry name" value="UvrD-helicase"/>
    <property type="match status" value="1"/>
</dbReference>
<evidence type="ECO:0000313" key="19">
    <source>
        <dbReference type="EMBL" id="PFG36222.1"/>
    </source>
</evidence>
<feature type="domain" description="UvrD-like helicase C-terminal" evidence="18">
    <location>
        <begin position="361"/>
        <end position="669"/>
    </location>
</feature>
<evidence type="ECO:0000313" key="20">
    <source>
        <dbReference type="Proteomes" id="UP000221394"/>
    </source>
</evidence>
<dbReference type="InterPro" id="IPR014017">
    <property type="entry name" value="DNA_helicase_UvrD-like_C"/>
</dbReference>
<evidence type="ECO:0000256" key="1">
    <source>
        <dbReference type="ARBA" id="ARBA00009922"/>
    </source>
</evidence>
<dbReference type="EC" id="5.6.2.4" evidence="13"/>
<evidence type="ECO:0000256" key="6">
    <source>
        <dbReference type="ARBA" id="ARBA00022806"/>
    </source>
</evidence>
<keyword evidence="9" id="KW-0238">DNA-binding</keyword>
<dbReference type="GO" id="GO:0005829">
    <property type="term" value="C:cytosol"/>
    <property type="evidence" value="ECO:0007669"/>
    <property type="project" value="TreeGrafter"/>
</dbReference>
<evidence type="ECO:0000256" key="14">
    <source>
        <dbReference type="ARBA" id="ARBA00048988"/>
    </source>
</evidence>
<evidence type="ECO:0000256" key="13">
    <source>
        <dbReference type="ARBA" id="ARBA00034808"/>
    </source>
</evidence>
<reference evidence="19 20" key="1">
    <citation type="submission" date="2017-10" db="EMBL/GenBank/DDBJ databases">
        <title>Sequencing the genomes of 1000 actinobacteria strains.</title>
        <authorList>
            <person name="Klenk H.-P."/>
        </authorList>
    </citation>
    <scope>NUCLEOTIDE SEQUENCE [LARGE SCALE GENOMIC DNA]</scope>
    <source>
        <strain evidence="19 20">DSM 21574</strain>
    </source>
</reference>
<dbReference type="InterPro" id="IPR038726">
    <property type="entry name" value="PDDEXK_AddAB-type"/>
</dbReference>
<dbReference type="RefSeq" id="WP_098457425.1">
    <property type="nucleotide sequence ID" value="NZ_PDJH01000001.1"/>
</dbReference>
<evidence type="ECO:0000256" key="5">
    <source>
        <dbReference type="ARBA" id="ARBA00022801"/>
    </source>
</evidence>
<protein>
    <recommendedName>
        <fullName evidence="13">DNA 3'-5' helicase</fullName>
        <ecNumber evidence="13">5.6.2.4</ecNumber>
    </recommendedName>
</protein>
<evidence type="ECO:0000256" key="12">
    <source>
        <dbReference type="ARBA" id="ARBA00034617"/>
    </source>
</evidence>
<dbReference type="GO" id="GO:0005524">
    <property type="term" value="F:ATP binding"/>
    <property type="evidence" value="ECO:0007669"/>
    <property type="project" value="UniProtKB-UniRule"/>
</dbReference>
<dbReference type="GO" id="GO:0003677">
    <property type="term" value="F:DNA binding"/>
    <property type="evidence" value="ECO:0007669"/>
    <property type="project" value="UniProtKB-KW"/>
</dbReference>
<gene>
    <name evidence="19" type="ORF">ATL41_0937</name>
</gene>
<evidence type="ECO:0000259" key="18">
    <source>
        <dbReference type="PROSITE" id="PS51217"/>
    </source>
</evidence>
<dbReference type="EMBL" id="PDJH01000001">
    <property type="protein sequence ID" value="PFG36222.1"/>
    <property type="molecule type" value="Genomic_DNA"/>
</dbReference>
<dbReference type="PANTHER" id="PTHR11070">
    <property type="entry name" value="UVRD / RECB / PCRA DNA HELICASE FAMILY MEMBER"/>
    <property type="match status" value="1"/>
</dbReference>
<dbReference type="InterPro" id="IPR013986">
    <property type="entry name" value="DExx_box_DNA_helicase_dom_sf"/>
</dbReference>
<dbReference type="GO" id="GO:0033202">
    <property type="term" value="C:DNA helicase complex"/>
    <property type="evidence" value="ECO:0007669"/>
    <property type="project" value="TreeGrafter"/>
</dbReference>
<dbReference type="GO" id="GO:0043138">
    <property type="term" value="F:3'-5' DNA helicase activity"/>
    <property type="evidence" value="ECO:0007669"/>
    <property type="project" value="UniProtKB-EC"/>
</dbReference>
<keyword evidence="4" id="KW-0227">DNA damage</keyword>
<dbReference type="PROSITE" id="PS51198">
    <property type="entry name" value="UVRD_HELICASE_ATP_BIND"/>
    <property type="match status" value="1"/>
</dbReference>
<keyword evidence="5 15" id="KW-0378">Hydrolase</keyword>
<accession>A0A2A9ED85</accession>
<evidence type="ECO:0000259" key="17">
    <source>
        <dbReference type="PROSITE" id="PS51198"/>
    </source>
</evidence>
<dbReference type="Gene3D" id="3.40.50.300">
    <property type="entry name" value="P-loop containing nucleotide triphosphate hydrolases"/>
    <property type="match status" value="2"/>
</dbReference>
<sequence length="1111" mass="115941">MTTTGLRAVLTEHVGRTGDAAPALDASQRRAVDLARTSPVTLVTGAPGTGKTTTALAVAVDHLAPEDGRAPLDPARVLVLAATRRGAGEMRDRLASRAARTVGQPLVRTAASVAHGVLARRASAWGEPAPTLVSGPEQDRILAELIEGHLAGEGVPLELPPSVPAEALATRGFRDELRDVLMRAAERGLDPVALDELGARYGRAAWRTCARLFEEYRDVMALRQATPDAGVRVDPASVVHDAIDALTSWDEEVPEVARPRWDLVVVDDYQEATQAVARLLAVLHADGARLVLVGDPDAAVQGFRGAVPALVARAAAPAGAEPGAFGAEQVVLEQVWRHGPGLRDVACRVAQAVGTAGTVAHRRAGAASESGAPGGAAASDTNLSDAAAPGAGTVAERLRPARVVLLAGPSQEHAYIARTLRAWHLLDGVPWREMAVIARSGGQVSALQRALLGASVPVSILGSQGPLRDEPAVRPLLDAVEVADGRPLDVERAVGLLLSPVGGLDAVSLRRLRRVLRSEELAAGGGRSSDTLLVEVLGDPALAAQLPAAVRRGAAQVAAVLARGREAAARPGADAQTVLWAVWDATGLSARWRSTALAGGGAGMRADRDLDAVMALSKAAERFVDRNPRVRASAFVDHVRSQDLPADSLAASGGGQDAVTVLTPAGAAGREWRAVVVAGVQEGVWPDLRLRDSLLGAQTLVDAVAGIVVPGGDGAAHAAHARRAVLSDEVRAFLVAVSRAREHLLVTAVEDTESFPSVLVDLVDPVPGTGEEPDDDAADPRRRDVPEALDLRGLVLRARAQLQDEVRRDVGDPDAVGAGEAATVLARLAEAEVPGADPAGWYGVHPVSSTAPTWDDDAPVPVSPSKVESVSTCALRWALETAGGRSADALSQSLGSLIHSIAEEAPTAPFHELAATLDRRWPELGLAPGWPERVTRTRARAMVERLARHFQKSGEVLAVEARFTTQVGRAVLSGSVDRLVRQEDGTVLIEDLKTGTAPSKDKAASHPQLGAYQVALAEGAFHEVPGLEDGAQSAGAQLVHVKDGKDATLRTQPALQDADDPRWAHDLVESAAETMASACFEARINPLCGFCPVRRSCPLQTVGRALGQEAS</sequence>
<evidence type="ECO:0000256" key="3">
    <source>
        <dbReference type="ARBA" id="ARBA00022741"/>
    </source>
</evidence>
<evidence type="ECO:0000256" key="11">
    <source>
        <dbReference type="ARBA" id="ARBA00023235"/>
    </source>
</evidence>
<dbReference type="SUPFAM" id="SSF52540">
    <property type="entry name" value="P-loop containing nucleoside triphosphate hydrolases"/>
    <property type="match status" value="1"/>
</dbReference>
<dbReference type="PANTHER" id="PTHR11070:SF59">
    <property type="entry name" value="DNA 3'-5' HELICASE"/>
    <property type="match status" value="1"/>
</dbReference>
<keyword evidence="8 15" id="KW-0067">ATP-binding</keyword>
<dbReference type="GO" id="GO:0004527">
    <property type="term" value="F:exonuclease activity"/>
    <property type="evidence" value="ECO:0007669"/>
    <property type="project" value="UniProtKB-KW"/>
</dbReference>
<feature type="region of interest" description="Disordered" evidence="16">
    <location>
        <begin position="364"/>
        <end position="384"/>
    </location>
</feature>
<evidence type="ECO:0000256" key="8">
    <source>
        <dbReference type="ARBA" id="ARBA00022840"/>
    </source>
</evidence>
<evidence type="ECO:0000256" key="15">
    <source>
        <dbReference type="PROSITE-ProRule" id="PRU00560"/>
    </source>
</evidence>
<keyword evidence="6 15" id="KW-0347">Helicase</keyword>
<evidence type="ECO:0000256" key="2">
    <source>
        <dbReference type="ARBA" id="ARBA00022722"/>
    </source>
</evidence>
<keyword evidence="7" id="KW-0269">Exonuclease</keyword>
<proteinExistence type="inferred from homology"/>
<dbReference type="InterPro" id="IPR027417">
    <property type="entry name" value="P-loop_NTPase"/>
</dbReference>
<feature type="binding site" evidence="15">
    <location>
        <begin position="45"/>
        <end position="52"/>
    </location>
    <ligand>
        <name>ATP</name>
        <dbReference type="ChEBI" id="CHEBI:30616"/>
    </ligand>
</feature>
<dbReference type="Gene3D" id="1.10.486.10">
    <property type="entry name" value="PCRA, domain 4"/>
    <property type="match status" value="1"/>
</dbReference>
<name>A0A2A9ED85_9MICO</name>
<dbReference type="OrthoDB" id="5240387at2"/>
<comment type="catalytic activity">
    <reaction evidence="12">
        <text>Couples ATP hydrolysis with the unwinding of duplex DNA by translocating in the 3'-5' direction.</text>
        <dbReference type="EC" id="5.6.2.4"/>
    </reaction>
</comment>